<dbReference type="InterPro" id="IPR000873">
    <property type="entry name" value="AMP-dep_synth/lig_dom"/>
</dbReference>
<dbReference type="InterPro" id="IPR020845">
    <property type="entry name" value="AMP-binding_CS"/>
</dbReference>
<keyword evidence="6" id="KW-1185">Reference proteome</keyword>
<comment type="caution">
    <text evidence="5">The sequence shown here is derived from an EMBL/GenBank/DDBJ whole genome shotgun (WGS) entry which is preliminary data.</text>
</comment>
<dbReference type="InterPro" id="IPR042099">
    <property type="entry name" value="ANL_N_sf"/>
</dbReference>
<dbReference type="InterPro" id="IPR036736">
    <property type="entry name" value="ACP-like_sf"/>
</dbReference>
<dbReference type="InterPro" id="IPR040097">
    <property type="entry name" value="FAAL/FAAC"/>
</dbReference>
<organism evidence="5 6">
    <name type="scientific">Marinobacter orientalis</name>
    <dbReference type="NCBI Taxonomy" id="1928859"/>
    <lineage>
        <taxon>Bacteria</taxon>
        <taxon>Pseudomonadati</taxon>
        <taxon>Pseudomonadota</taxon>
        <taxon>Gammaproteobacteria</taxon>
        <taxon>Pseudomonadales</taxon>
        <taxon>Marinobacteraceae</taxon>
        <taxon>Marinobacter</taxon>
    </lineage>
</organism>
<dbReference type="Proteomes" id="UP000567186">
    <property type="component" value="Unassembled WGS sequence"/>
</dbReference>
<dbReference type="SUPFAM" id="SSF69593">
    <property type="entry name" value="Glycerol-3-phosphate (1)-acyltransferase"/>
    <property type="match status" value="1"/>
</dbReference>
<evidence type="ECO:0000256" key="3">
    <source>
        <dbReference type="SAM" id="MobiDB-lite"/>
    </source>
</evidence>
<feature type="region of interest" description="Disordered" evidence="3">
    <location>
        <begin position="91"/>
        <end position="118"/>
    </location>
</feature>
<dbReference type="RefSeq" id="WP_135955668.1">
    <property type="nucleotide sequence ID" value="NZ_JABCKY010000008.1"/>
</dbReference>
<dbReference type="GO" id="GO:0071766">
    <property type="term" value="P:Actinobacterium-type cell wall biogenesis"/>
    <property type="evidence" value="ECO:0007669"/>
    <property type="project" value="UniProtKB-ARBA"/>
</dbReference>
<keyword evidence="2" id="KW-0436">Ligase</keyword>
<dbReference type="GO" id="GO:0070566">
    <property type="term" value="F:adenylyltransferase activity"/>
    <property type="evidence" value="ECO:0007669"/>
    <property type="project" value="TreeGrafter"/>
</dbReference>
<dbReference type="SMART" id="SM00563">
    <property type="entry name" value="PlsC"/>
    <property type="match status" value="1"/>
</dbReference>
<dbReference type="InterPro" id="IPR002123">
    <property type="entry name" value="Plipid/glycerol_acylTrfase"/>
</dbReference>
<feature type="domain" description="Carrier" evidence="4">
    <location>
        <begin position="12"/>
        <end position="90"/>
    </location>
</feature>
<dbReference type="PROSITE" id="PS50075">
    <property type="entry name" value="CARRIER"/>
    <property type="match status" value="1"/>
</dbReference>
<name>A0A7Y0RF82_9GAMM</name>
<dbReference type="Gene3D" id="3.30.300.30">
    <property type="match status" value="1"/>
</dbReference>
<dbReference type="PANTHER" id="PTHR22754:SF32">
    <property type="entry name" value="DISCO-INTERACTING PROTEIN 2"/>
    <property type="match status" value="1"/>
</dbReference>
<dbReference type="InterPro" id="IPR045851">
    <property type="entry name" value="AMP-bd_C_sf"/>
</dbReference>
<dbReference type="PROSITE" id="PS00455">
    <property type="entry name" value="AMP_BINDING"/>
    <property type="match status" value="1"/>
</dbReference>
<dbReference type="Gene3D" id="3.40.50.12780">
    <property type="entry name" value="N-terminal domain of ligase-like"/>
    <property type="match status" value="1"/>
</dbReference>
<dbReference type="EMBL" id="JABCKY010000008">
    <property type="protein sequence ID" value="NMT65132.1"/>
    <property type="molecule type" value="Genomic_DNA"/>
</dbReference>
<gene>
    <name evidence="5" type="ORF">HIU99_16235</name>
</gene>
<dbReference type="Pfam" id="PF00550">
    <property type="entry name" value="PP-binding"/>
    <property type="match status" value="1"/>
</dbReference>
<evidence type="ECO:0000256" key="1">
    <source>
        <dbReference type="ARBA" id="ARBA00006432"/>
    </source>
</evidence>
<dbReference type="CDD" id="cd07989">
    <property type="entry name" value="LPLAT_AGPAT-like"/>
    <property type="match status" value="1"/>
</dbReference>
<sequence length="947" mass="105629">MTHSGTQRSMEKDMADAVSETMAEAMPENRERQPAVTMSSRLDSDLGLDSLTRAELLVTVERKFGVQLPEQLLSEADTPGDILDEVMRLRGGQPEQKQESGREEGEETEAVLDPGEENREHFSVPDFATLQEALGWHAQEHPDRTYLHWVKDYKDVRSLTFGDLHKGALRVANGLFQHDIEARDTIALMLPTSHDYFYGFFGALYANAIPVPLYPPMRASQIEEHLKRQATILNNAKARVMITVPEAKKLAAVVKGMVPSLEHVLTLDEVWAKPLGQPVTGAKGEDIAILQYTSGSTGNPKGVSLSHANLFANIGAGNEVLQVDQDDVFVSWLPLYHDMGLIGTCLSSLWYGMHLVIMSPLLFLTRPQYWLWAIDRFGGTLSPSPNFGYELCLKRIDDEDMEGLDLSSWRVAFNGAEAVSPDTVVRFIERFSKWGFRTESMAPVYGLAENCVALTFPEEPREPVIDYVDRESFQKDGEAKPVSPDDESALRFVSCGKVIPNHDIRIVDDDGNELDERQEGNLQFTGPSATRGYYRNEDKTKELFDGKWLNTGDRGYIADDNLYLSGRNKDLIVRAGRNIYPGEIEEVVGELDLVRAGCVAAFASGMGESEGERLIVVAETGEKDEKKLDQVKEKIRRIAMDSLDIEVDEVLMVGPHTVPKTSSGKLRRNDCRLRYERGELERKKEPVWRQLARLAGATWRQQGQRSLRSAARWLYSAWAWAAMGLVSVPVWVLVNILPGVPLRWQVVHWGSRLLALLTGTGLRTAAAARLRNLPDGCIIVSNHSSYLDALVLAALIPVPVSFIAKAELMKVRGLKRFLTRLEIEPVERADVQNSVGDSRRIAESAGGRRLVFFPEGSFDAAPGLRPFQMGAFMTAAVLAEKVIPVAITGTRRKLPADRWNPRPGPVSVVIGERIEPEGDDWKSAVQLRDRARKTILEMSGEPDRLLR</sequence>
<dbReference type="SUPFAM" id="SSF47336">
    <property type="entry name" value="ACP-like"/>
    <property type="match status" value="1"/>
</dbReference>
<feature type="region of interest" description="Disordered" evidence="3">
    <location>
        <begin position="1"/>
        <end position="41"/>
    </location>
</feature>
<dbReference type="AlphaFoldDB" id="A0A7Y0RF82"/>
<evidence type="ECO:0000259" key="4">
    <source>
        <dbReference type="PROSITE" id="PS50075"/>
    </source>
</evidence>
<dbReference type="SUPFAM" id="SSF56801">
    <property type="entry name" value="Acetyl-CoA synthetase-like"/>
    <property type="match status" value="1"/>
</dbReference>
<evidence type="ECO:0000313" key="5">
    <source>
        <dbReference type="EMBL" id="NMT65132.1"/>
    </source>
</evidence>
<proteinExistence type="inferred from homology"/>
<dbReference type="OrthoDB" id="9757559at2"/>
<dbReference type="GO" id="GO:0016874">
    <property type="term" value="F:ligase activity"/>
    <property type="evidence" value="ECO:0007669"/>
    <property type="project" value="UniProtKB-KW"/>
</dbReference>
<dbReference type="Pfam" id="PF00501">
    <property type="entry name" value="AMP-binding"/>
    <property type="match status" value="1"/>
</dbReference>
<reference evidence="5 6" key="1">
    <citation type="submission" date="2020-04" db="EMBL/GenBank/DDBJ databases">
        <title>Marinobacter oceani sp. nov., isolated from marine solar saltern.</title>
        <authorList>
            <person name="Chen X.-Y."/>
        </authorList>
    </citation>
    <scope>NUCLEOTIDE SEQUENCE [LARGE SCALE GENOMIC DNA]</scope>
    <source>
        <strain evidence="5 6">W62</strain>
    </source>
</reference>
<dbReference type="CDD" id="cd05931">
    <property type="entry name" value="FAAL"/>
    <property type="match status" value="1"/>
</dbReference>
<dbReference type="InterPro" id="IPR009081">
    <property type="entry name" value="PP-bd_ACP"/>
</dbReference>
<dbReference type="Gene3D" id="1.10.1200.10">
    <property type="entry name" value="ACP-like"/>
    <property type="match status" value="1"/>
</dbReference>
<protein>
    <submittedName>
        <fullName evidence="5">AMP-binding protein</fullName>
    </submittedName>
</protein>
<evidence type="ECO:0000256" key="2">
    <source>
        <dbReference type="ARBA" id="ARBA00022598"/>
    </source>
</evidence>
<accession>A0A7Y0RF82</accession>
<dbReference type="PANTHER" id="PTHR22754">
    <property type="entry name" value="DISCO-INTERACTING PROTEIN 2 DIP2 -RELATED"/>
    <property type="match status" value="1"/>
</dbReference>
<dbReference type="GO" id="GO:0006633">
    <property type="term" value="P:fatty acid biosynthetic process"/>
    <property type="evidence" value="ECO:0007669"/>
    <property type="project" value="TreeGrafter"/>
</dbReference>
<dbReference type="GO" id="GO:0016746">
    <property type="term" value="F:acyltransferase activity"/>
    <property type="evidence" value="ECO:0007669"/>
    <property type="project" value="InterPro"/>
</dbReference>
<comment type="similarity">
    <text evidence="1">Belongs to the ATP-dependent AMP-binding enzyme family.</text>
</comment>
<dbReference type="GO" id="GO:0005886">
    <property type="term" value="C:plasma membrane"/>
    <property type="evidence" value="ECO:0007669"/>
    <property type="project" value="TreeGrafter"/>
</dbReference>
<evidence type="ECO:0000313" key="6">
    <source>
        <dbReference type="Proteomes" id="UP000567186"/>
    </source>
</evidence>
<dbReference type="FunFam" id="3.40.50.12780:FF:000013">
    <property type="entry name" value="Long-chain-fatty-acid--AMP ligase FadD32"/>
    <property type="match status" value="1"/>
</dbReference>
<dbReference type="Pfam" id="PF01553">
    <property type="entry name" value="Acyltransferase"/>
    <property type="match status" value="1"/>
</dbReference>